<sequence>FTIISVPVNEGIYVLSATVTISWIVVGVLGSNLFLQAFEYFLE</sequence>
<comment type="caution">
    <text evidence="1">The sequence shown here is derived from an EMBL/GenBank/DDBJ whole genome shotgun (WGS) entry which is preliminary data.</text>
</comment>
<dbReference type="EMBL" id="CAJVPU010004361">
    <property type="protein sequence ID" value="CAG8531838.1"/>
    <property type="molecule type" value="Genomic_DNA"/>
</dbReference>
<evidence type="ECO:0000313" key="2">
    <source>
        <dbReference type="Proteomes" id="UP000789702"/>
    </source>
</evidence>
<evidence type="ECO:0000313" key="1">
    <source>
        <dbReference type="EMBL" id="CAG8531838.1"/>
    </source>
</evidence>
<dbReference type="Proteomes" id="UP000789702">
    <property type="component" value="Unassembled WGS sequence"/>
</dbReference>
<organism evidence="1 2">
    <name type="scientific">Dentiscutata heterogama</name>
    <dbReference type="NCBI Taxonomy" id="1316150"/>
    <lineage>
        <taxon>Eukaryota</taxon>
        <taxon>Fungi</taxon>
        <taxon>Fungi incertae sedis</taxon>
        <taxon>Mucoromycota</taxon>
        <taxon>Glomeromycotina</taxon>
        <taxon>Glomeromycetes</taxon>
        <taxon>Diversisporales</taxon>
        <taxon>Gigasporaceae</taxon>
        <taxon>Dentiscutata</taxon>
    </lineage>
</organism>
<gene>
    <name evidence="1" type="ORF">DHETER_LOCUS4400</name>
</gene>
<feature type="non-terminal residue" evidence="1">
    <location>
        <position position="1"/>
    </location>
</feature>
<reference evidence="1" key="1">
    <citation type="submission" date="2021-06" db="EMBL/GenBank/DDBJ databases">
        <authorList>
            <person name="Kallberg Y."/>
            <person name="Tangrot J."/>
            <person name="Rosling A."/>
        </authorList>
    </citation>
    <scope>NUCLEOTIDE SEQUENCE</scope>
    <source>
        <strain evidence="1">IL203A</strain>
    </source>
</reference>
<name>A0ACA9LJ39_9GLOM</name>
<proteinExistence type="predicted"/>
<protein>
    <submittedName>
        <fullName evidence="1">7907_t:CDS:1</fullName>
    </submittedName>
</protein>
<keyword evidence="2" id="KW-1185">Reference proteome</keyword>
<accession>A0ACA9LJ39</accession>